<protein>
    <recommendedName>
        <fullName evidence="3">Importin N-terminal domain-containing protein</fullName>
    </recommendedName>
</protein>
<keyword evidence="2" id="KW-1185">Reference proteome</keyword>
<evidence type="ECO:0000313" key="1">
    <source>
        <dbReference type="EMBL" id="CAD2216806.1"/>
    </source>
</evidence>
<accession>A0A7G2CAJ8</accession>
<proteinExistence type="predicted"/>
<dbReference type="InterPro" id="IPR016024">
    <property type="entry name" value="ARM-type_fold"/>
</dbReference>
<dbReference type="EMBL" id="LR877151">
    <property type="protein sequence ID" value="CAD2216806.1"/>
    <property type="molecule type" value="Genomic_DNA"/>
</dbReference>
<reference evidence="1 2" key="1">
    <citation type="submission" date="2020-08" db="EMBL/GenBank/DDBJ databases">
        <authorList>
            <person name="Newling K."/>
            <person name="Davey J."/>
            <person name="Forrester S."/>
        </authorList>
    </citation>
    <scope>NUCLEOTIDE SEQUENCE [LARGE SCALE GENOMIC DNA]</scope>
    <source>
        <strain evidence="2">Crithidia deanei Carvalho (ATCC PRA-265)</strain>
    </source>
</reference>
<name>A0A7G2CAJ8_9TRYP</name>
<dbReference type="SUPFAM" id="SSF48371">
    <property type="entry name" value="ARM repeat"/>
    <property type="match status" value="1"/>
</dbReference>
<dbReference type="Proteomes" id="UP000515908">
    <property type="component" value="Chromosome 07"/>
</dbReference>
<gene>
    <name evidence="1" type="ORF">ADEAN_000428400</name>
</gene>
<dbReference type="VEuPathDB" id="TriTrypDB:ADEAN_000428400"/>
<dbReference type="AlphaFoldDB" id="A0A7G2CAJ8"/>
<sequence length="98" mass="10365">MSALANQIIAAVTAATSPDHAVSTQGLHQMMQLQSDPQAFFSASLEVVVSPSASIANRRMVGIQLKNLMKRFPQVAQNAAAQEALCTQVVVDTPRGDS</sequence>
<dbReference type="Gene3D" id="1.25.10.10">
    <property type="entry name" value="Leucine-rich Repeat Variant"/>
    <property type="match status" value="1"/>
</dbReference>
<evidence type="ECO:0008006" key="3">
    <source>
        <dbReference type="Google" id="ProtNLM"/>
    </source>
</evidence>
<dbReference type="InterPro" id="IPR011989">
    <property type="entry name" value="ARM-like"/>
</dbReference>
<evidence type="ECO:0000313" key="2">
    <source>
        <dbReference type="Proteomes" id="UP000515908"/>
    </source>
</evidence>
<organism evidence="1 2">
    <name type="scientific">Angomonas deanei</name>
    <dbReference type="NCBI Taxonomy" id="59799"/>
    <lineage>
        <taxon>Eukaryota</taxon>
        <taxon>Discoba</taxon>
        <taxon>Euglenozoa</taxon>
        <taxon>Kinetoplastea</taxon>
        <taxon>Metakinetoplastina</taxon>
        <taxon>Trypanosomatida</taxon>
        <taxon>Trypanosomatidae</taxon>
        <taxon>Strigomonadinae</taxon>
        <taxon>Angomonas</taxon>
    </lineage>
</organism>